<protein>
    <submittedName>
        <fullName evidence="5">D-beta-hydroxybutyrate dehydrogenase, mitochondrial-like isoform X2</fullName>
    </submittedName>
</protein>
<feature type="signal peptide" evidence="3">
    <location>
        <begin position="1"/>
        <end position="20"/>
    </location>
</feature>
<evidence type="ECO:0000256" key="3">
    <source>
        <dbReference type="SAM" id="SignalP"/>
    </source>
</evidence>
<evidence type="ECO:0000313" key="4">
    <source>
        <dbReference type="Proteomes" id="UP000504612"/>
    </source>
</evidence>
<evidence type="ECO:0000313" key="5">
    <source>
        <dbReference type="RefSeq" id="XP_026542982.1"/>
    </source>
</evidence>
<accession>A0A6J1VIG8</accession>
<organism evidence="4 5">
    <name type="scientific">Notechis scutatus</name>
    <name type="common">mainland tiger snake</name>
    <dbReference type="NCBI Taxonomy" id="8663"/>
    <lineage>
        <taxon>Eukaryota</taxon>
        <taxon>Metazoa</taxon>
        <taxon>Chordata</taxon>
        <taxon>Craniata</taxon>
        <taxon>Vertebrata</taxon>
        <taxon>Euteleostomi</taxon>
        <taxon>Lepidosauria</taxon>
        <taxon>Squamata</taxon>
        <taxon>Bifurcata</taxon>
        <taxon>Unidentata</taxon>
        <taxon>Episquamata</taxon>
        <taxon>Toxicofera</taxon>
        <taxon>Serpentes</taxon>
        <taxon>Colubroidea</taxon>
        <taxon>Elapidae</taxon>
        <taxon>Hydrophiinae</taxon>
        <taxon>Notechis</taxon>
    </lineage>
</organism>
<dbReference type="InterPro" id="IPR002347">
    <property type="entry name" value="SDR_fam"/>
</dbReference>
<dbReference type="PANTHER" id="PTHR43313:SF49">
    <property type="entry name" value="D-BETA-HYDROXYBUTYRATE DEHYDROGENASE, MITOCHONDRIAL"/>
    <property type="match status" value="1"/>
</dbReference>
<proteinExistence type="inferred from homology"/>
<feature type="region of interest" description="Disordered" evidence="2">
    <location>
        <begin position="239"/>
        <end position="272"/>
    </location>
</feature>
<feature type="chain" id="PRO_5026759621" evidence="3">
    <location>
        <begin position="21"/>
        <end position="283"/>
    </location>
</feature>
<sequence>MWTLPAGLLFLLLLLLLRRRLPPPLPAEGKAVLITGCDKGFGHALASHLHAKGFTVFAGCLLLDQGGDGAQELCRLGSGRMHVLQLDVRCEQQVARALRYVEVQLEDPARGLWGLVNNAGIASFGDVEFTSMEKYQRVADINLWGTLRVTKAFLPLIRRARGREEGPEGLGATGLWAQSSPCTSRVSSKAHPMPWLALFSCIQTANAEGSAVTQSTCARVWLSCVTLAYQQCLVQEGGREAARGKTRRHRERRKQERAAFASPPEEEANPVQVSHFGIMRSKK</sequence>
<dbReference type="GeneID" id="113425177"/>
<dbReference type="Pfam" id="PF00106">
    <property type="entry name" value="adh_short"/>
    <property type="match status" value="1"/>
</dbReference>
<reference evidence="5" key="1">
    <citation type="submission" date="2025-08" db="UniProtKB">
        <authorList>
            <consortium name="RefSeq"/>
        </authorList>
    </citation>
    <scope>IDENTIFICATION</scope>
</reference>
<keyword evidence="4" id="KW-1185">Reference proteome</keyword>
<dbReference type="GO" id="GO:0016491">
    <property type="term" value="F:oxidoreductase activity"/>
    <property type="evidence" value="ECO:0007669"/>
    <property type="project" value="TreeGrafter"/>
</dbReference>
<evidence type="ECO:0000256" key="1">
    <source>
        <dbReference type="ARBA" id="ARBA00006484"/>
    </source>
</evidence>
<comment type="similarity">
    <text evidence="1">Belongs to the short-chain dehydrogenases/reductases (SDR) family.</text>
</comment>
<keyword evidence="3" id="KW-0732">Signal</keyword>
<evidence type="ECO:0000256" key="2">
    <source>
        <dbReference type="SAM" id="MobiDB-lite"/>
    </source>
</evidence>
<name>A0A6J1VIG8_9SAUR</name>
<dbReference type="RefSeq" id="XP_026542982.1">
    <property type="nucleotide sequence ID" value="XM_026687197.1"/>
</dbReference>
<dbReference type="InterPro" id="IPR036291">
    <property type="entry name" value="NAD(P)-bd_dom_sf"/>
</dbReference>
<dbReference type="PANTHER" id="PTHR43313">
    <property type="entry name" value="SHORT-CHAIN DEHYDROGENASE/REDUCTASE FAMILY 9C"/>
    <property type="match status" value="1"/>
</dbReference>
<dbReference type="GO" id="GO:0008202">
    <property type="term" value="P:steroid metabolic process"/>
    <property type="evidence" value="ECO:0007669"/>
    <property type="project" value="TreeGrafter"/>
</dbReference>
<dbReference type="SUPFAM" id="SSF51735">
    <property type="entry name" value="NAD(P)-binding Rossmann-fold domains"/>
    <property type="match status" value="1"/>
</dbReference>
<gene>
    <name evidence="5" type="primary">LOC113425177</name>
</gene>
<dbReference type="AlphaFoldDB" id="A0A6J1VIG8"/>
<dbReference type="Proteomes" id="UP000504612">
    <property type="component" value="Unplaced"/>
</dbReference>
<dbReference type="Gene3D" id="3.40.50.720">
    <property type="entry name" value="NAD(P)-binding Rossmann-like Domain"/>
    <property type="match status" value="1"/>
</dbReference>